<evidence type="ECO:0000256" key="6">
    <source>
        <dbReference type="ARBA" id="ARBA00023004"/>
    </source>
</evidence>
<dbReference type="EMBL" id="BAEQ01000065">
    <property type="protein sequence ID" value="GAC30664.1"/>
    <property type="molecule type" value="Genomic_DNA"/>
</dbReference>
<keyword evidence="4" id="KW-0410">Iron transport</keyword>
<dbReference type="PANTHER" id="PTHR32552:SF81">
    <property type="entry name" value="TONB-DEPENDENT OUTER MEMBRANE RECEPTOR"/>
    <property type="match status" value="1"/>
</dbReference>
<dbReference type="AlphaFoldDB" id="K6YD46"/>
<evidence type="ECO:0000259" key="14">
    <source>
        <dbReference type="Pfam" id="PF00593"/>
    </source>
</evidence>
<feature type="chain" id="PRO_5003899965" description="TonB-dependent receptor" evidence="13">
    <location>
        <begin position="32"/>
        <end position="807"/>
    </location>
</feature>
<evidence type="ECO:0000256" key="5">
    <source>
        <dbReference type="ARBA" id="ARBA00022692"/>
    </source>
</evidence>
<dbReference type="PROSITE" id="PS52016">
    <property type="entry name" value="TONB_DEPENDENT_REC_3"/>
    <property type="match status" value="1"/>
</dbReference>
<dbReference type="GO" id="GO:0006826">
    <property type="term" value="P:iron ion transport"/>
    <property type="evidence" value="ECO:0007669"/>
    <property type="project" value="UniProtKB-KW"/>
</dbReference>
<evidence type="ECO:0000256" key="1">
    <source>
        <dbReference type="ARBA" id="ARBA00004571"/>
    </source>
</evidence>
<comment type="similarity">
    <text evidence="11 12">Belongs to the TonB-dependent receptor family.</text>
</comment>
<evidence type="ECO:0000313" key="17">
    <source>
        <dbReference type="Proteomes" id="UP000006251"/>
    </source>
</evidence>
<evidence type="ECO:0000256" key="9">
    <source>
        <dbReference type="ARBA" id="ARBA00023136"/>
    </source>
</evidence>
<keyword evidence="9 11" id="KW-0472">Membrane</keyword>
<keyword evidence="5 11" id="KW-0812">Transmembrane</keyword>
<dbReference type="InterPro" id="IPR039426">
    <property type="entry name" value="TonB-dep_rcpt-like"/>
</dbReference>
<comment type="caution">
    <text evidence="16">The sequence shown here is derived from an EMBL/GenBank/DDBJ whole genome shotgun (WGS) entry which is preliminary data.</text>
</comment>
<keyword evidence="17" id="KW-1185">Reference proteome</keyword>
<evidence type="ECO:0000256" key="4">
    <source>
        <dbReference type="ARBA" id="ARBA00022496"/>
    </source>
</evidence>
<dbReference type="Proteomes" id="UP000006251">
    <property type="component" value="Unassembled WGS sequence"/>
</dbReference>
<evidence type="ECO:0000313" key="16">
    <source>
        <dbReference type="EMBL" id="GAC30664.1"/>
    </source>
</evidence>
<evidence type="ECO:0000256" key="12">
    <source>
        <dbReference type="RuleBase" id="RU003357"/>
    </source>
</evidence>
<evidence type="ECO:0000256" key="2">
    <source>
        <dbReference type="ARBA" id="ARBA00022448"/>
    </source>
</evidence>
<dbReference type="Pfam" id="PF00593">
    <property type="entry name" value="TonB_dep_Rec_b-barrel"/>
    <property type="match status" value="1"/>
</dbReference>
<dbReference type="STRING" id="1121922.GCA_000428905_03352"/>
<keyword evidence="10 11" id="KW-0998">Cell outer membrane</keyword>
<dbReference type="GO" id="GO:0009279">
    <property type="term" value="C:cell outer membrane"/>
    <property type="evidence" value="ECO:0007669"/>
    <property type="project" value="UniProtKB-SubCell"/>
</dbReference>
<reference evidence="17" key="1">
    <citation type="journal article" date="2014" name="Environ. Microbiol.">
        <title>Comparative genomics of the marine bacterial genus Glaciecola reveals the high degree of genomic diversity and genomic characteristic for cold adaptation.</title>
        <authorList>
            <person name="Qin Q.L."/>
            <person name="Xie B.B."/>
            <person name="Yu Y."/>
            <person name="Shu Y.L."/>
            <person name="Rong J.C."/>
            <person name="Zhang Y.J."/>
            <person name="Zhao D.L."/>
            <person name="Chen X.L."/>
            <person name="Zhang X.Y."/>
            <person name="Chen B."/>
            <person name="Zhou B.C."/>
            <person name="Zhang Y.Z."/>
        </authorList>
    </citation>
    <scope>NUCLEOTIDE SEQUENCE [LARGE SCALE GENOMIC DNA]</scope>
    <source>
        <strain evidence="17">ACAM 615</strain>
    </source>
</reference>
<evidence type="ECO:0000256" key="7">
    <source>
        <dbReference type="ARBA" id="ARBA00023065"/>
    </source>
</evidence>
<evidence type="ECO:0000256" key="8">
    <source>
        <dbReference type="ARBA" id="ARBA00023077"/>
    </source>
</evidence>
<evidence type="ECO:0000256" key="13">
    <source>
        <dbReference type="SAM" id="SignalP"/>
    </source>
</evidence>
<protein>
    <recommendedName>
        <fullName evidence="18">TonB-dependent receptor</fullName>
    </recommendedName>
</protein>
<dbReference type="PANTHER" id="PTHR32552">
    <property type="entry name" value="FERRICHROME IRON RECEPTOR-RELATED"/>
    <property type="match status" value="1"/>
</dbReference>
<keyword evidence="3 11" id="KW-1134">Transmembrane beta strand</keyword>
<sequence length="807" mass="87342">MQFMNKKKLMFKHKFVAVSVALACFPICISAQETEEKEELLIEVIQVNARKKVESIQDTPLAVSAFTGEGLRDRALGDISQIDQIVPNMTFDSTAPISGSSNAASVFIRGIGQSDFALTADPGVGIYLDGVYIARSTGSVFDSMDIERIEVVRGPQGTLFGKNTIGGAISVTTTKPDEIFRGGIETTIGNFSHRKLRGFVNVPISENLFTRLSVSSNEKDGYAERLLTGQSLGGEDKYAARFTARWYATDSLTLDFATDYSSADEESPASSLVNFTPSNLGAANTSFAGLAYNNLIGGNPLAGSTNPALAAFALLPGLPLGTPLYDSRFLSGDLKKSNATGPTGSEYDIFGSSLTAEWEISEHTTIKSITGYREFDTDFARDADGSPLNLLHTENSMSHEQFSQELQFSGNGFEGKLDWIAGLFYMDETGNDAVTVSFAQETFDIYAANNIGCDLTALGGPNLTSAGICPNIFRIDPAGEGTTIDNQSTAVFIEVDYAIHKDLDLTLGLRTSQDTKGIDLTGYTIGGGPSIANPIQEEKFTNTSGRFILSYTLNKDRLTYLSYSQGYKSGGFNPRYGLPLEFPTSFEPEEVGSWEAGVKSDFWGGRARVNAAVFSADYDDIQVVVFDGGIPRTINAAKGKIDGLEIEVVVVPIDNLSINIDYGYLNARYTRLDSAVIGSFGNPIVNPIQEDDLFINTPKNSLSAGVQYEVELSNQATLRLRTDVNYKDKVANDAINTPELIQKALTLVNLTASYSPNNADWGISLYIRNATDQEYITSGVADKPGFGLVEVNVARPREFGAVFNYTF</sequence>
<evidence type="ECO:0008006" key="18">
    <source>
        <dbReference type="Google" id="ProtNLM"/>
    </source>
</evidence>
<proteinExistence type="inferred from homology"/>
<dbReference type="Gene3D" id="2.40.170.20">
    <property type="entry name" value="TonB-dependent receptor, beta-barrel domain"/>
    <property type="match status" value="2"/>
</dbReference>
<comment type="subcellular location">
    <subcellularLocation>
        <location evidence="1 11">Cell outer membrane</location>
        <topology evidence="1 11">Multi-pass membrane protein</topology>
    </subcellularLocation>
</comment>
<keyword evidence="8 12" id="KW-0798">TonB box</keyword>
<dbReference type="SUPFAM" id="SSF56935">
    <property type="entry name" value="Porins"/>
    <property type="match status" value="1"/>
</dbReference>
<evidence type="ECO:0000256" key="11">
    <source>
        <dbReference type="PROSITE-ProRule" id="PRU01360"/>
    </source>
</evidence>
<dbReference type="InterPro" id="IPR000531">
    <property type="entry name" value="Beta-barrel_TonB"/>
</dbReference>
<keyword evidence="2 11" id="KW-0813">Transport</keyword>
<feature type="domain" description="TonB-dependent receptor-like beta-barrel" evidence="14">
    <location>
        <begin position="332"/>
        <end position="769"/>
    </location>
</feature>
<evidence type="ECO:0000259" key="15">
    <source>
        <dbReference type="Pfam" id="PF07715"/>
    </source>
</evidence>
<keyword evidence="6" id="KW-0408">Iron</keyword>
<feature type="signal peptide" evidence="13">
    <location>
        <begin position="1"/>
        <end position="31"/>
    </location>
</feature>
<dbReference type="InterPro" id="IPR036942">
    <property type="entry name" value="Beta-barrel_TonB_sf"/>
</dbReference>
<dbReference type="InterPro" id="IPR012910">
    <property type="entry name" value="Plug_dom"/>
</dbReference>
<evidence type="ECO:0000256" key="10">
    <source>
        <dbReference type="ARBA" id="ARBA00023237"/>
    </source>
</evidence>
<name>K6YD46_9ALTE</name>
<dbReference type="Pfam" id="PF07715">
    <property type="entry name" value="Plug"/>
    <property type="match status" value="1"/>
</dbReference>
<organism evidence="16 17">
    <name type="scientific">Brumicola pallidula DSM 14239 = ACAM 615</name>
    <dbReference type="NCBI Taxonomy" id="1121922"/>
    <lineage>
        <taxon>Bacteria</taxon>
        <taxon>Pseudomonadati</taxon>
        <taxon>Pseudomonadota</taxon>
        <taxon>Gammaproteobacteria</taxon>
        <taxon>Alteromonadales</taxon>
        <taxon>Alteromonadaceae</taxon>
        <taxon>Brumicola</taxon>
    </lineage>
</organism>
<accession>K6YD46</accession>
<evidence type="ECO:0000256" key="3">
    <source>
        <dbReference type="ARBA" id="ARBA00022452"/>
    </source>
</evidence>
<keyword evidence="13" id="KW-0732">Signal</keyword>
<keyword evidence="7" id="KW-0406">Ion transport</keyword>
<feature type="domain" description="TonB-dependent receptor plug" evidence="15">
    <location>
        <begin position="56"/>
        <end position="168"/>
    </location>
</feature>
<gene>
    <name evidence="16" type="ORF">GPAL_3824</name>
</gene>